<dbReference type="SUPFAM" id="SSF53756">
    <property type="entry name" value="UDP-Glycosyltransferase/glycogen phosphorylase"/>
    <property type="match status" value="1"/>
</dbReference>
<organism evidence="2 3">
    <name type="scientific">Candidatus Kerfeldbacteria bacterium RIFCSPHIGHO2_02_FULL_42_14</name>
    <dbReference type="NCBI Taxonomy" id="1798540"/>
    <lineage>
        <taxon>Bacteria</taxon>
        <taxon>Candidatus Kerfeldiibacteriota</taxon>
    </lineage>
</organism>
<gene>
    <name evidence="2" type="ORF">A3B74_00615</name>
</gene>
<dbReference type="Pfam" id="PF13524">
    <property type="entry name" value="Glyco_trans_1_2"/>
    <property type="match status" value="1"/>
</dbReference>
<feature type="domain" description="Spore protein YkvP/CgeB glycosyl transferase-like" evidence="1">
    <location>
        <begin position="222"/>
        <end position="364"/>
    </location>
</feature>
<accession>A0A1G2AQZ6</accession>
<name>A0A1G2AQZ6_9BACT</name>
<evidence type="ECO:0000259" key="1">
    <source>
        <dbReference type="Pfam" id="PF13524"/>
    </source>
</evidence>
<evidence type="ECO:0000313" key="3">
    <source>
        <dbReference type="Proteomes" id="UP000177165"/>
    </source>
</evidence>
<dbReference type="STRING" id="1798540.A3B74_00615"/>
<comment type="caution">
    <text evidence="2">The sequence shown here is derived from an EMBL/GenBank/DDBJ whole genome shotgun (WGS) entry which is preliminary data.</text>
</comment>
<dbReference type="AlphaFoldDB" id="A0A1G2AQZ6"/>
<protein>
    <recommendedName>
        <fullName evidence="1">Spore protein YkvP/CgeB glycosyl transferase-like domain-containing protein</fullName>
    </recommendedName>
</protein>
<dbReference type="EMBL" id="MHKB01000009">
    <property type="protein sequence ID" value="OGY79334.1"/>
    <property type="molecule type" value="Genomic_DNA"/>
</dbReference>
<reference evidence="2 3" key="1">
    <citation type="journal article" date="2016" name="Nat. Commun.">
        <title>Thousands of microbial genomes shed light on interconnected biogeochemical processes in an aquifer system.</title>
        <authorList>
            <person name="Anantharaman K."/>
            <person name="Brown C.T."/>
            <person name="Hug L.A."/>
            <person name="Sharon I."/>
            <person name="Castelle C.J."/>
            <person name="Probst A.J."/>
            <person name="Thomas B.C."/>
            <person name="Singh A."/>
            <person name="Wilkins M.J."/>
            <person name="Karaoz U."/>
            <person name="Brodie E.L."/>
            <person name="Williams K.H."/>
            <person name="Hubbard S.S."/>
            <person name="Banfield J.F."/>
        </authorList>
    </citation>
    <scope>NUCLEOTIDE SEQUENCE [LARGE SCALE GENOMIC DNA]</scope>
</reference>
<proteinExistence type="predicted"/>
<dbReference type="InterPro" id="IPR055259">
    <property type="entry name" value="YkvP/CgeB_Glyco_trans-like"/>
</dbReference>
<dbReference type="Gene3D" id="3.40.50.2000">
    <property type="entry name" value="Glycogen Phosphorylase B"/>
    <property type="match status" value="1"/>
</dbReference>
<dbReference type="Proteomes" id="UP000177165">
    <property type="component" value="Unassembled WGS sequence"/>
</dbReference>
<sequence length="371" mass="43979">MKFLIIDTYYPSFLKSFRHKYPESLGMSYQEQRQFLLDQKFGTSDFYSGNFKKLGHQAEDIIVNDLYLQFRWAQERNFFVSESRFKARMRVLLRAYHLLGPPRWIQEIALAQIQEYKPDIIYIHNLTIFSPDYFQKIKKQCQFVVGQIACPLPPKIYWENYDLIVTSFPHFVQRFRQQGIKSEYLKIAFEPHILDLVSKQPRIYNVSFIGSYSYHHKGGTQILEDVARKVKVDFWGLKQFFMSPFSPIGRRYHGSAWGLDMYTLLAQSRIVINRHIGAAQNYANNMRLYESTGMGALLITDMKDNLNHLFHIGKEIIAYSDVEDLVDKIRYYLEHEKERAEIAQAGQQRTLQEHTYENRMKELLTILAKYL</sequence>
<evidence type="ECO:0000313" key="2">
    <source>
        <dbReference type="EMBL" id="OGY79334.1"/>
    </source>
</evidence>